<dbReference type="RefSeq" id="WP_058357792.1">
    <property type="nucleotide sequence ID" value="NZ_CABKVG010000010.1"/>
</dbReference>
<feature type="domain" description="Phosphotyrosine protein phosphatase I" evidence="2">
    <location>
        <begin position="2"/>
        <end position="148"/>
    </location>
</feature>
<protein>
    <recommendedName>
        <fullName evidence="1">protein-tyrosine-phosphatase</fullName>
        <ecNumber evidence="1">3.1.3.48</ecNumber>
    </recommendedName>
</protein>
<dbReference type="PANTHER" id="PTHR11717">
    <property type="entry name" value="LOW MOLECULAR WEIGHT PROTEIN TYROSINE PHOSPHATASE"/>
    <property type="match status" value="1"/>
</dbReference>
<organism evidence="3 4">
    <name type="scientific">Vitreoscilla massiliensis</name>
    <dbReference type="NCBI Taxonomy" id="1689272"/>
    <lineage>
        <taxon>Bacteria</taxon>
        <taxon>Pseudomonadati</taxon>
        <taxon>Pseudomonadota</taxon>
        <taxon>Betaproteobacteria</taxon>
        <taxon>Neisseriales</taxon>
        <taxon>Neisseriaceae</taxon>
        <taxon>Vitreoscilla</taxon>
    </lineage>
</organism>
<dbReference type="SMART" id="SM00226">
    <property type="entry name" value="LMWPc"/>
    <property type="match status" value="1"/>
</dbReference>
<evidence type="ECO:0000313" key="3">
    <source>
        <dbReference type="EMBL" id="UOO88523.1"/>
    </source>
</evidence>
<dbReference type="EC" id="3.1.3.48" evidence="1"/>
<dbReference type="SUPFAM" id="SSF52788">
    <property type="entry name" value="Phosphotyrosine protein phosphatases I"/>
    <property type="match status" value="1"/>
</dbReference>
<reference evidence="3 4" key="1">
    <citation type="journal article" date="2022" name="Res Sq">
        <title>Evolution of multicellular longitudinally dividing oral cavity symbionts (Neisseriaceae).</title>
        <authorList>
            <person name="Nyongesa S."/>
            <person name="Weber P."/>
            <person name="Bernet E."/>
            <person name="Pullido F."/>
            <person name="Nieckarz M."/>
            <person name="Delaby M."/>
            <person name="Nieves C."/>
            <person name="Viehboeck T."/>
            <person name="Krause N."/>
            <person name="Rivera-Millot A."/>
            <person name="Nakamura A."/>
            <person name="Vischer N."/>
            <person name="VanNieuwenhze M."/>
            <person name="Brun Y."/>
            <person name="Cava F."/>
            <person name="Bulgheresi S."/>
            <person name="Veyrier F."/>
        </authorList>
    </citation>
    <scope>NUCLEOTIDE SEQUENCE [LARGE SCALE GENOMIC DNA]</scope>
    <source>
        <strain evidence="3 4">SN4</strain>
    </source>
</reference>
<gene>
    <name evidence="3" type="ORF">LVJ82_13755</name>
</gene>
<evidence type="ECO:0000256" key="1">
    <source>
        <dbReference type="ARBA" id="ARBA00013064"/>
    </source>
</evidence>
<evidence type="ECO:0000313" key="4">
    <source>
        <dbReference type="Proteomes" id="UP000832011"/>
    </source>
</evidence>
<dbReference type="CDD" id="cd16343">
    <property type="entry name" value="LMWPTP"/>
    <property type="match status" value="1"/>
</dbReference>
<dbReference type="InterPro" id="IPR050438">
    <property type="entry name" value="LMW_PTPase"/>
</dbReference>
<evidence type="ECO:0000259" key="2">
    <source>
        <dbReference type="SMART" id="SM00226"/>
    </source>
</evidence>
<dbReference type="InterPro" id="IPR036196">
    <property type="entry name" value="Ptyr_pPase_sf"/>
</dbReference>
<dbReference type="PANTHER" id="PTHR11717:SF7">
    <property type="entry name" value="LOW MOLECULAR WEIGHT PHOSPHOTYROSINE PROTEIN PHOSPHATASE"/>
    <property type="match status" value="1"/>
</dbReference>
<dbReference type="EMBL" id="CP091511">
    <property type="protein sequence ID" value="UOO88523.1"/>
    <property type="molecule type" value="Genomic_DNA"/>
</dbReference>
<name>A0ABY4DYB7_9NEIS</name>
<accession>A0ABY4DYB7</accession>
<dbReference type="InterPro" id="IPR023485">
    <property type="entry name" value="Ptyr_pPase"/>
</dbReference>
<dbReference type="Proteomes" id="UP000832011">
    <property type="component" value="Chromosome"/>
</dbReference>
<sequence length="149" mass="16844">MQNILFVCLGNICRSPMAEFIMRDLLQQQGLSARVQVDSAGTSGWHDGEDMHGGTAEILDEMHINSSGFRSSKVKASDFEHFDFLVAMDHDNLRQLEALFGVHPDKMFVITDLVPELGYHGVPDPWYTHDFNETRTLLQAACQQLLHKL</sequence>
<dbReference type="Pfam" id="PF01451">
    <property type="entry name" value="LMWPc"/>
    <property type="match status" value="1"/>
</dbReference>
<proteinExistence type="predicted"/>
<keyword evidence="4" id="KW-1185">Reference proteome</keyword>
<dbReference type="Gene3D" id="3.40.50.2300">
    <property type="match status" value="1"/>
</dbReference>